<dbReference type="AlphaFoldDB" id="A0A1R1ATS2"/>
<keyword evidence="1" id="KW-1133">Transmembrane helix</keyword>
<feature type="transmembrane region" description="Helical" evidence="1">
    <location>
        <begin position="6"/>
        <end position="29"/>
    </location>
</feature>
<name>A0A1R1ATS2_PAELA</name>
<evidence type="ECO:0000313" key="3">
    <source>
        <dbReference type="Proteomes" id="UP000187074"/>
    </source>
</evidence>
<evidence type="ECO:0000256" key="1">
    <source>
        <dbReference type="SAM" id="Phobius"/>
    </source>
</evidence>
<accession>A0A1R1ATS2</accession>
<dbReference type="EMBL" id="MRTF01000012">
    <property type="protein sequence ID" value="OME88974.1"/>
    <property type="molecule type" value="Genomic_DNA"/>
</dbReference>
<keyword evidence="1" id="KW-0812">Transmembrane</keyword>
<evidence type="ECO:0008006" key="4">
    <source>
        <dbReference type="Google" id="ProtNLM"/>
    </source>
</evidence>
<keyword evidence="1" id="KW-0472">Membrane</keyword>
<dbReference type="RefSeq" id="WP_076325798.1">
    <property type="nucleotide sequence ID" value="NZ_MRTF01000012.1"/>
</dbReference>
<dbReference type="Proteomes" id="UP000187074">
    <property type="component" value="Unassembled WGS sequence"/>
</dbReference>
<evidence type="ECO:0000313" key="2">
    <source>
        <dbReference type="EMBL" id="OME88974.1"/>
    </source>
</evidence>
<protein>
    <recommendedName>
        <fullName evidence="4">DUF4083 domain-containing protein</fullName>
    </recommendedName>
</protein>
<proteinExistence type="predicted"/>
<organism evidence="2 3">
    <name type="scientific">Paenibacillus lautus</name>
    <name type="common">Bacillus lautus</name>
    <dbReference type="NCBI Taxonomy" id="1401"/>
    <lineage>
        <taxon>Bacteria</taxon>
        <taxon>Bacillati</taxon>
        <taxon>Bacillota</taxon>
        <taxon>Bacilli</taxon>
        <taxon>Bacillales</taxon>
        <taxon>Paenibacillaceae</taxon>
        <taxon>Paenibacillus</taxon>
    </lineage>
</organism>
<gene>
    <name evidence="2" type="ORF">BK123_28910</name>
</gene>
<sequence length="62" mass="7480">MDLFWMAALSQIFIILLVILFFVGLFRFVNRLILHTKNTKESLRRIEDKIDRLNQELNKTNE</sequence>
<comment type="caution">
    <text evidence="2">The sequence shown here is derived from an EMBL/GenBank/DDBJ whole genome shotgun (WGS) entry which is preliminary data.</text>
</comment>
<reference evidence="2 3" key="1">
    <citation type="submission" date="2016-11" db="EMBL/GenBank/DDBJ databases">
        <title>Paenibacillus species isolates.</title>
        <authorList>
            <person name="Beno S.M."/>
        </authorList>
    </citation>
    <scope>NUCLEOTIDE SEQUENCE [LARGE SCALE GENOMIC DNA]</scope>
    <source>
        <strain evidence="2 3">FSL F4-0100</strain>
    </source>
</reference>